<evidence type="ECO:0000313" key="4">
    <source>
        <dbReference type="EMBL" id="RCW29132.1"/>
    </source>
</evidence>
<comment type="similarity">
    <text evidence="1">Belongs to the ATP-dependent AMP-binding enzyme family.</text>
</comment>
<organism evidence="4 5">
    <name type="scientific">Marinilabilia salmonicolor</name>
    <dbReference type="NCBI Taxonomy" id="989"/>
    <lineage>
        <taxon>Bacteria</taxon>
        <taxon>Pseudomonadati</taxon>
        <taxon>Bacteroidota</taxon>
        <taxon>Bacteroidia</taxon>
        <taxon>Marinilabiliales</taxon>
        <taxon>Marinilabiliaceae</taxon>
        <taxon>Marinilabilia</taxon>
    </lineage>
</organism>
<keyword evidence="2 4" id="KW-0436">Ligase</keyword>
<dbReference type="Gene3D" id="3.30.300.30">
    <property type="match status" value="1"/>
</dbReference>
<dbReference type="InterPro" id="IPR042099">
    <property type="entry name" value="ANL_N_sf"/>
</dbReference>
<dbReference type="Pfam" id="PF00501">
    <property type="entry name" value="AMP-binding"/>
    <property type="match status" value="1"/>
</dbReference>
<keyword evidence="5" id="KW-1185">Reference proteome</keyword>
<dbReference type="SUPFAM" id="SSF56801">
    <property type="entry name" value="Acetyl-CoA synthetase-like"/>
    <property type="match status" value="1"/>
</dbReference>
<reference evidence="4 5" key="1">
    <citation type="submission" date="2018-07" db="EMBL/GenBank/DDBJ databases">
        <title>Freshwater and sediment microbial communities from various areas in North America, analyzing microbe dynamics in response to fracking.</title>
        <authorList>
            <person name="Lamendella R."/>
        </authorList>
    </citation>
    <scope>NUCLEOTIDE SEQUENCE [LARGE SCALE GENOMIC DNA]</scope>
    <source>
        <strain evidence="4 5">160A</strain>
    </source>
</reference>
<dbReference type="PANTHER" id="PTHR43201">
    <property type="entry name" value="ACYL-COA SYNTHETASE"/>
    <property type="match status" value="1"/>
</dbReference>
<dbReference type="InterPro" id="IPR000873">
    <property type="entry name" value="AMP-dep_synth/lig_dom"/>
</dbReference>
<dbReference type="RefSeq" id="WP_258176760.1">
    <property type="nucleotide sequence ID" value="NZ_PVTS01000017.1"/>
</dbReference>
<accession>A0A2T0XAM9</accession>
<evidence type="ECO:0000256" key="2">
    <source>
        <dbReference type="ARBA" id="ARBA00022598"/>
    </source>
</evidence>
<protein>
    <submittedName>
        <fullName evidence="4">O-succinylbenzoic acid--CoA ligase</fullName>
    </submittedName>
</protein>
<dbReference type="STRING" id="1168289.GCA_000259075_02372"/>
<name>A0A2T0XAM9_9BACT</name>
<dbReference type="Gene3D" id="3.40.50.12780">
    <property type="entry name" value="N-terminal domain of ligase-like"/>
    <property type="match status" value="1"/>
</dbReference>
<proteinExistence type="inferred from homology"/>
<dbReference type="GO" id="GO:0031956">
    <property type="term" value="F:medium-chain fatty acid-CoA ligase activity"/>
    <property type="evidence" value="ECO:0007669"/>
    <property type="project" value="TreeGrafter"/>
</dbReference>
<evidence type="ECO:0000313" key="5">
    <source>
        <dbReference type="Proteomes" id="UP000252733"/>
    </source>
</evidence>
<dbReference type="PANTHER" id="PTHR43201:SF5">
    <property type="entry name" value="MEDIUM-CHAIN ACYL-COA LIGASE ACSF2, MITOCHONDRIAL"/>
    <property type="match status" value="1"/>
</dbReference>
<comment type="caution">
    <text evidence="4">The sequence shown here is derived from an EMBL/GenBank/DDBJ whole genome shotgun (WGS) entry which is preliminary data.</text>
</comment>
<dbReference type="Proteomes" id="UP000252733">
    <property type="component" value="Unassembled WGS sequence"/>
</dbReference>
<evidence type="ECO:0000256" key="1">
    <source>
        <dbReference type="ARBA" id="ARBA00006432"/>
    </source>
</evidence>
<gene>
    <name evidence="4" type="ORF">DFO77_13133</name>
</gene>
<dbReference type="AlphaFoldDB" id="A0A2T0XAM9"/>
<dbReference type="InterPro" id="IPR045851">
    <property type="entry name" value="AMP-bd_C_sf"/>
</dbReference>
<dbReference type="GO" id="GO:0006631">
    <property type="term" value="P:fatty acid metabolic process"/>
    <property type="evidence" value="ECO:0007669"/>
    <property type="project" value="TreeGrafter"/>
</dbReference>
<dbReference type="EMBL" id="QPIZ01000031">
    <property type="protein sequence ID" value="RCW29132.1"/>
    <property type="molecule type" value="Genomic_DNA"/>
</dbReference>
<sequence length="356" mass="39500">MDNSYQQYTSLTLLGKKYNKAELLKLCETKLQSNETPAWENFLYAFLLEWLNDSPFVKVKTSGSTGTPKTLQVRKSAMLQSAFNTLDFFDLKENKTALLCLPCEFIAGKMMVVRALAGKMDLIPVPVNGTPLDPLKHPVDFAALTPLQMSNQLEKNSDKTHLLKTVILGGSSVSEELTALLQDQPFEAWETYGMTETLSHVALRLLNGSGKDDFFTPLPGVRIETDQRECLVIDVAGITNGPMITNDIVNLNNDGKFKISGRMDNIINSGGIKISPEKIESLISGIISTPFFIGALPHPQLGQQPVLVMENPPEDENELLNHIKKMVPQFHAPKKIIIRNPLPRTENGKIKRTLNG</sequence>
<evidence type="ECO:0000259" key="3">
    <source>
        <dbReference type="Pfam" id="PF00501"/>
    </source>
</evidence>
<feature type="domain" description="AMP-dependent synthetase/ligase" evidence="3">
    <location>
        <begin position="61"/>
        <end position="207"/>
    </location>
</feature>